<evidence type="ECO:0000313" key="2">
    <source>
        <dbReference type="Proteomes" id="UP000829447"/>
    </source>
</evidence>
<protein>
    <submittedName>
        <fullName evidence="1">Uncharacterized protein</fullName>
    </submittedName>
</protein>
<dbReference type="EMBL" id="CM040479">
    <property type="protein sequence ID" value="MCI4393982.1"/>
    <property type="molecule type" value="Genomic_DNA"/>
</dbReference>
<name>A0ACC5XS44_PANGG</name>
<proteinExistence type="predicted"/>
<dbReference type="Proteomes" id="UP000829447">
    <property type="component" value="Linkage Group LG26"/>
</dbReference>
<keyword evidence="2" id="KW-1185">Reference proteome</keyword>
<accession>A0ACC5XS44</accession>
<evidence type="ECO:0000313" key="1">
    <source>
        <dbReference type="EMBL" id="MCI4393982.1"/>
    </source>
</evidence>
<reference evidence="1 2" key="1">
    <citation type="journal article" date="2022" name="bioRxiv">
        <title>An ancient truncated duplication of the anti-Mullerian hormone receptor type 2 gene is a potential conserved master sex determinant in the Pangasiidae catfish family.</title>
        <authorList>
            <person name="Wen M."/>
            <person name="Pan Q."/>
            <person name="Jouanno E."/>
            <person name="Montfort J."/>
            <person name="Zahm M."/>
            <person name="Cabau C."/>
            <person name="Klopp C."/>
            <person name="Iampietro C."/>
            <person name="Roques C."/>
            <person name="Bouchez O."/>
            <person name="Castinel A."/>
            <person name="Donnadieu C."/>
            <person name="Parrinello H."/>
            <person name="Poncet C."/>
            <person name="Belmonte E."/>
            <person name="Gautier V."/>
            <person name="Avarre J.-C."/>
            <person name="Dugue R."/>
            <person name="Gustiano R."/>
            <person name="Ha T.T.T."/>
            <person name="Campet M."/>
            <person name="Sriphairoj K."/>
            <person name="Ribolli J."/>
            <person name="de Almeida F.L."/>
            <person name="Desvignes T."/>
            <person name="Postlethwait J.H."/>
            <person name="Bucao C.F."/>
            <person name="Robinson-Rechavi M."/>
            <person name="Bobe J."/>
            <person name="Herpin A."/>
            <person name="Guiguen Y."/>
        </authorList>
    </citation>
    <scope>NUCLEOTIDE SEQUENCE [LARGE SCALE GENOMIC DNA]</scope>
    <source>
        <strain evidence="1">YG-Dec2019</strain>
    </source>
</reference>
<sequence>MFAQPDSPHKNCTPVQGNHMSLDVTRKIKVELATEREKMSESLEQMEFTHVHHNQVEPLCSSQNTTEFIRHTTEYMKVSTDNVSSRAVQQITPDTPASMYSVYGAGAGQPRVQVIQGGGNHVIIHPPRSAVVVPGMASQTIIQAAQPAVVIQRTSPAVRVIQPQVLPAVIQPAANAIIYHRY</sequence>
<organism evidence="1 2">
    <name type="scientific">Pangasianodon gigas</name>
    <name type="common">Mekong giant catfish</name>
    <name type="synonym">Pangasius gigas</name>
    <dbReference type="NCBI Taxonomy" id="30993"/>
    <lineage>
        <taxon>Eukaryota</taxon>
        <taxon>Metazoa</taxon>
        <taxon>Chordata</taxon>
        <taxon>Craniata</taxon>
        <taxon>Vertebrata</taxon>
        <taxon>Euteleostomi</taxon>
        <taxon>Actinopterygii</taxon>
        <taxon>Neopterygii</taxon>
        <taxon>Teleostei</taxon>
        <taxon>Ostariophysi</taxon>
        <taxon>Siluriformes</taxon>
        <taxon>Pangasiidae</taxon>
        <taxon>Pangasianodon</taxon>
    </lineage>
</organism>
<comment type="caution">
    <text evidence="1">The sequence shown here is derived from an EMBL/GenBank/DDBJ whole genome shotgun (WGS) entry which is preliminary data.</text>
</comment>
<gene>
    <name evidence="1" type="ORF">PGIGA_G00163450</name>
</gene>